<accession>A0ABX0TJ40</accession>
<proteinExistence type="predicted"/>
<evidence type="ECO:0000313" key="1">
    <source>
        <dbReference type="EMBL" id="NIJ02558.1"/>
    </source>
</evidence>
<comment type="caution">
    <text evidence="1">The sequence shown here is derived from an EMBL/GenBank/DDBJ whole genome shotgun (WGS) entry which is preliminary data.</text>
</comment>
<keyword evidence="2" id="KW-1185">Reference proteome</keyword>
<dbReference type="Proteomes" id="UP000802392">
    <property type="component" value="Unassembled WGS sequence"/>
</dbReference>
<protein>
    <submittedName>
        <fullName evidence="1">Uncharacterized protein</fullName>
    </submittedName>
</protein>
<organism evidence="1 2">
    <name type="scientific">Paenarthrobacter ilicis</name>
    <dbReference type="NCBI Taxonomy" id="43665"/>
    <lineage>
        <taxon>Bacteria</taxon>
        <taxon>Bacillati</taxon>
        <taxon>Actinomycetota</taxon>
        <taxon>Actinomycetes</taxon>
        <taxon>Micrococcales</taxon>
        <taxon>Micrococcaceae</taxon>
        <taxon>Paenarthrobacter</taxon>
    </lineage>
</organism>
<name>A0ABX0TJ40_9MICC</name>
<evidence type="ECO:0000313" key="2">
    <source>
        <dbReference type="Proteomes" id="UP000802392"/>
    </source>
</evidence>
<reference evidence="1 2" key="1">
    <citation type="submission" date="2020-03" db="EMBL/GenBank/DDBJ databases">
        <title>Genomic Encyclopedia of Type Strains, Phase III (KMG-III): the genomes of soil and plant-associated and newly described type strains.</title>
        <authorList>
            <person name="Whitman W."/>
        </authorList>
    </citation>
    <scope>NUCLEOTIDE SEQUENCE [LARGE SCALE GENOMIC DNA]</scope>
    <source>
        <strain evidence="1 2">CECT 4207</strain>
    </source>
</reference>
<dbReference type="EMBL" id="JAAOZD010000006">
    <property type="protein sequence ID" value="NIJ02558.1"/>
    <property type="molecule type" value="Genomic_DNA"/>
</dbReference>
<sequence length="124" mass="13717">MEATAETQSAPNAYRTLTVLKYGGNNAAPHWKSRQVQAPSSSQEDTMLKEVTTHTTRIRAISQLHRGDEIEARLSVGPAYDDVVIRRGRVQETAPGIGVVWIMDHASGMRKAINTDECTVWRVA</sequence>
<gene>
    <name evidence="1" type="ORF">FHR86_002902</name>
</gene>